<evidence type="ECO:0000313" key="2">
    <source>
        <dbReference type="EMBL" id="GFO28988.1"/>
    </source>
</evidence>
<dbReference type="Proteomes" id="UP000735302">
    <property type="component" value="Unassembled WGS sequence"/>
</dbReference>
<feature type="signal peptide" evidence="1">
    <location>
        <begin position="1"/>
        <end position="18"/>
    </location>
</feature>
<name>A0AAV4CAU9_9GAST</name>
<keyword evidence="3" id="KW-1185">Reference proteome</keyword>
<protein>
    <submittedName>
        <fullName evidence="2">Uncharacterized protein</fullName>
    </submittedName>
</protein>
<evidence type="ECO:0000313" key="3">
    <source>
        <dbReference type="Proteomes" id="UP000735302"/>
    </source>
</evidence>
<gene>
    <name evidence="2" type="ORF">PoB_005549300</name>
</gene>
<accession>A0AAV4CAU9</accession>
<dbReference type="EMBL" id="BLXT01006100">
    <property type="protein sequence ID" value="GFO28988.1"/>
    <property type="molecule type" value="Genomic_DNA"/>
</dbReference>
<sequence>MRVHIFLKLAVFLTPSLAATSMVNFNLDFESTIGSFKAVLESMKYALQVKSDVIRRLTEQTMRDQIRQEERVRSEGDSGIVQTRNFEEGTQNYHSSTAAEHSFAGLYDRVRSRDKVGLGEMVVIMNGVEFRIHRSDHKLEMPHRTSSGFLDTEPIQRPPVPPSVLSKGTVQAQAEEMAEYFRAFKDQNSTHRNYKAYFQPILCYLEAAWMVDPGADAKPGNWFTAVDKIYLGGNTWSEVHDRIRTEFVTGTRSQRSAYLPSIITHIEPDTGEPVYAQWNFRPMCQPIAEDLPTKYFRQFLSLIGAVVVQWIANPHRDLQGNSYRGFELRHQRIACRRVKDYSYAGERGMTVDETLFSKGAHFVLDDKDEPGYGTRKVLEELVSQVPGLDNGPAHLNRTLYQNLAEKDWEGRAILNAGYYSHWYNIGYVDGRFAQPRGFSDRNLFVAGTTQAQIAEIPVTFCPTRHGCTKQRLKVSYMLPLEIIYMTPLESWNPHKLRDFGTPAEFFDSQHPSVDPDPMDDGMRKLWFLDGQNVPRLMVPSGVRTILPSIFKGVGQVRTRFPIAPVHARGSTIWKELSAYIDSASE</sequence>
<organism evidence="2 3">
    <name type="scientific">Plakobranchus ocellatus</name>
    <dbReference type="NCBI Taxonomy" id="259542"/>
    <lineage>
        <taxon>Eukaryota</taxon>
        <taxon>Metazoa</taxon>
        <taxon>Spiralia</taxon>
        <taxon>Lophotrochozoa</taxon>
        <taxon>Mollusca</taxon>
        <taxon>Gastropoda</taxon>
        <taxon>Heterobranchia</taxon>
        <taxon>Euthyneura</taxon>
        <taxon>Panpulmonata</taxon>
        <taxon>Sacoglossa</taxon>
        <taxon>Placobranchoidea</taxon>
        <taxon>Plakobranchidae</taxon>
        <taxon>Plakobranchus</taxon>
    </lineage>
</organism>
<keyword evidence="1" id="KW-0732">Signal</keyword>
<dbReference type="AlphaFoldDB" id="A0AAV4CAU9"/>
<evidence type="ECO:0000256" key="1">
    <source>
        <dbReference type="SAM" id="SignalP"/>
    </source>
</evidence>
<feature type="chain" id="PRO_5043797501" evidence="1">
    <location>
        <begin position="19"/>
        <end position="585"/>
    </location>
</feature>
<comment type="caution">
    <text evidence="2">The sequence shown here is derived from an EMBL/GenBank/DDBJ whole genome shotgun (WGS) entry which is preliminary data.</text>
</comment>
<reference evidence="2 3" key="1">
    <citation type="journal article" date="2021" name="Elife">
        <title>Chloroplast acquisition without the gene transfer in kleptoplastic sea slugs, Plakobranchus ocellatus.</title>
        <authorList>
            <person name="Maeda T."/>
            <person name="Takahashi S."/>
            <person name="Yoshida T."/>
            <person name="Shimamura S."/>
            <person name="Takaki Y."/>
            <person name="Nagai Y."/>
            <person name="Toyoda A."/>
            <person name="Suzuki Y."/>
            <person name="Arimoto A."/>
            <person name="Ishii H."/>
            <person name="Satoh N."/>
            <person name="Nishiyama T."/>
            <person name="Hasebe M."/>
            <person name="Maruyama T."/>
            <person name="Minagawa J."/>
            <person name="Obokata J."/>
            <person name="Shigenobu S."/>
        </authorList>
    </citation>
    <scope>NUCLEOTIDE SEQUENCE [LARGE SCALE GENOMIC DNA]</scope>
</reference>
<proteinExistence type="predicted"/>